<feature type="region of interest" description="Disordered" evidence="10">
    <location>
        <begin position="301"/>
        <end position="329"/>
    </location>
</feature>
<keyword evidence="12" id="KW-1185">Reference proteome</keyword>
<evidence type="ECO:0000256" key="9">
    <source>
        <dbReference type="SAM" id="Coils"/>
    </source>
</evidence>
<evidence type="ECO:0000256" key="6">
    <source>
        <dbReference type="ARBA" id="ARBA00022949"/>
    </source>
</evidence>
<dbReference type="Proteomes" id="UP000596742">
    <property type="component" value="Unassembled WGS sequence"/>
</dbReference>
<dbReference type="PANTHER" id="PTHR46507">
    <property type="entry name" value="AFADIN- AND ALPHA-ACTININ-BINDING PROTEIN"/>
    <property type="match status" value="1"/>
</dbReference>
<gene>
    <name evidence="11" type="ORF">MGAL_10B019654</name>
</gene>
<feature type="compositionally biased region" description="Acidic residues" evidence="10">
    <location>
        <begin position="309"/>
        <end position="321"/>
    </location>
</feature>
<evidence type="ECO:0000256" key="5">
    <source>
        <dbReference type="ARBA" id="ARBA00022889"/>
    </source>
</evidence>
<evidence type="ECO:0000256" key="8">
    <source>
        <dbReference type="ARBA" id="ARBA00023212"/>
    </source>
</evidence>
<feature type="coiled-coil region" evidence="9">
    <location>
        <begin position="193"/>
        <end position="220"/>
    </location>
</feature>
<proteinExistence type="inferred from homology"/>
<evidence type="ECO:0000313" key="12">
    <source>
        <dbReference type="Proteomes" id="UP000596742"/>
    </source>
</evidence>
<keyword evidence="7 9" id="KW-0175">Coiled coil</keyword>
<feature type="coiled-coil region" evidence="9">
    <location>
        <begin position="119"/>
        <end position="153"/>
    </location>
</feature>
<dbReference type="GO" id="GO:0034451">
    <property type="term" value="C:centriolar satellite"/>
    <property type="evidence" value="ECO:0007669"/>
    <property type="project" value="TreeGrafter"/>
</dbReference>
<feature type="compositionally biased region" description="Polar residues" evidence="10">
    <location>
        <begin position="377"/>
        <end position="389"/>
    </location>
</feature>
<dbReference type="EMBL" id="UYJE01001016">
    <property type="protein sequence ID" value="VDH98475.1"/>
    <property type="molecule type" value="Genomic_DNA"/>
</dbReference>
<name>A0A8B6BZV8_MYTGA</name>
<feature type="compositionally biased region" description="Polar residues" evidence="10">
    <location>
        <begin position="566"/>
        <end position="577"/>
    </location>
</feature>
<evidence type="ECO:0000256" key="10">
    <source>
        <dbReference type="SAM" id="MobiDB-lite"/>
    </source>
</evidence>
<organism evidence="11 12">
    <name type="scientific">Mytilus galloprovincialis</name>
    <name type="common">Mediterranean mussel</name>
    <dbReference type="NCBI Taxonomy" id="29158"/>
    <lineage>
        <taxon>Eukaryota</taxon>
        <taxon>Metazoa</taxon>
        <taxon>Spiralia</taxon>
        <taxon>Lophotrochozoa</taxon>
        <taxon>Mollusca</taxon>
        <taxon>Bivalvia</taxon>
        <taxon>Autobranchia</taxon>
        <taxon>Pteriomorphia</taxon>
        <taxon>Mytilida</taxon>
        <taxon>Mytiloidea</taxon>
        <taxon>Mytilidae</taxon>
        <taxon>Mytilinae</taxon>
        <taxon>Mytilus</taxon>
    </lineage>
</organism>
<comment type="subcellular location">
    <subcellularLocation>
        <location evidence="1">Cell junction</location>
    </subcellularLocation>
    <subcellularLocation>
        <location evidence="2">Cytoplasm</location>
        <location evidence="2">Cytoskeleton</location>
        <location evidence="2">Microtubule organizing center</location>
        <location evidence="2">Centrosome</location>
    </subcellularLocation>
</comment>
<keyword evidence="4" id="KW-0963">Cytoplasm</keyword>
<dbReference type="GO" id="GO:0035735">
    <property type="term" value="P:intraciliary transport involved in cilium assembly"/>
    <property type="evidence" value="ECO:0007669"/>
    <property type="project" value="TreeGrafter"/>
</dbReference>
<dbReference type="OrthoDB" id="312015at2759"/>
<evidence type="ECO:0000256" key="3">
    <source>
        <dbReference type="ARBA" id="ARBA00009291"/>
    </source>
</evidence>
<evidence type="ECO:0000256" key="4">
    <source>
        <dbReference type="ARBA" id="ARBA00022490"/>
    </source>
</evidence>
<protein>
    <submittedName>
        <fullName evidence="11">Synovial sarcoma, X breakpoint 2 interacting protein</fullName>
    </submittedName>
</protein>
<comment type="caution">
    <text evidence="11">The sequence shown here is derived from an EMBL/GenBank/DDBJ whole genome shotgun (WGS) entry which is preliminary data.</text>
</comment>
<dbReference type="GO" id="GO:0070161">
    <property type="term" value="C:anchoring junction"/>
    <property type="evidence" value="ECO:0007669"/>
    <property type="project" value="UniProtKB-SubCell"/>
</dbReference>
<dbReference type="PANTHER" id="PTHR46507:SF4">
    <property type="entry name" value="SSX FAMILY MEMBER 2 INTERACTING PROTEIN"/>
    <property type="match status" value="1"/>
</dbReference>
<feature type="region of interest" description="Disordered" evidence="10">
    <location>
        <begin position="547"/>
        <end position="581"/>
    </location>
</feature>
<evidence type="ECO:0000313" key="11">
    <source>
        <dbReference type="EMBL" id="VDH98475.1"/>
    </source>
</evidence>
<evidence type="ECO:0000256" key="2">
    <source>
        <dbReference type="ARBA" id="ARBA00004300"/>
    </source>
</evidence>
<sequence>MTAISQAAMSYILVKKVNTCGALSSIKHRMADWSVLRGGDRDFLSFFGSSLNSTRMGDQTIIETFCTTDNIDQSIAYINQELTVLGFQTISYDIQDRVPSLVNRLYEVLRQFQRIGRIREELENRIHRVTGELDHYQAMNMRFKTENDKLDKENGREQEKYRQLVTKQKTLSSKLKAEREEVKRLQSIIKDRDGQFKHELKKKEREINKLKEKLHQLISDKTPNRRVGLDLANSLQNRDGKRSTWKSAGNNKQEEMYQNVIHHHEDKQRELMLENTDLRDCLVQMQKELVTVINGEDIANCSISPNDNNLDETLSDDDDDSSSIYSVKKPPALNDISDGYFQMPYGFMKDNLQKSFRETCKKIKHNMKPKRCLPSPNKGTVNMTPQPSDSKFKGEYDKLQKQISKYKDIIKQQEELIQQSITSQSRSMENSFLHESHLLQEKETLSEQKRCFFQEKANFEKERKHFTEAAIRLGRERQSFEVEKANVLKNDFLQISPFTKSSSATPQKGEGTRLLPSTPVFSPAPSGKPKTPSTVELYKILGLTPKDLSRREKSTPSDIQDDRVSTSESVLTQSCNSAPCDLRSDIHIAPRRTLFRSSSTGDDLDV</sequence>
<dbReference type="GO" id="GO:0007155">
    <property type="term" value="P:cell adhesion"/>
    <property type="evidence" value="ECO:0007669"/>
    <property type="project" value="UniProtKB-KW"/>
</dbReference>
<evidence type="ECO:0000256" key="7">
    <source>
        <dbReference type="ARBA" id="ARBA00023054"/>
    </source>
</evidence>
<dbReference type="InterPro" id="IPR052300">
    <property type="entry name" value="Adhesion_Centrosome_assoc"/>
</dbReference>
<evidence type="ECO:0000256" key="1">
    <source>
        <dbReference type="ARBA" id="ARBA00004282"/>
    </source>
</evidence>
<dbReference type="AlphaFoldDB" id="A0A8B6BZV8"/>
<keyword evidence="8" id="KW-0206">Cytoskeleton</keyword>
<dbReference type="GO" id="GO:0036064">
    <property type="term" value="C:ciliary basal body"/>
    <property type="evidence" value="ECO:0007669"/>
    <property type="project" value="TreeGrafter"/>
</dbReference>
<dbReference type="Pfam" id="PF11559">
    <property type="entry name" value="ADIP"/>
    <property type="match status" value="1"/>
</dbReference>
<feature type="compositionally biased region" description="Basic and acidic residues" evidence="10">
    <location>
        <begin position="547"/>
        <end position="565"/>
    </location>
</feature>
<feature type="region of interest" description="Disordered" evidence="10">
    <location>
        <begin position="368"/>
        <end position="393"/>
    </location>
</feature>
<feature type="region of interest" description="Disordered" evidence="10">
    <location>
        <begin position="498"/>
        <end position="533"/>
    </location>
</feature>
<keyword evidence="5" id="KW-0130">Cell adhesion</keyword>
<accession>A0A8B6BZV8</accession>
<reference evidence="11" key="1">
    <citation type="submission" date="2018-11" db="EMBL/GenBank/DDBJ databases">
        <authorList>
            <person name="Alioto T."/>
            <person name="Alioto T."/>
        </authorList>
    </citation>
    <scope>NUCLEOTIDE SEQUENCE</scope>
</reference>
<comment type="similarity">
    <text evidence="3">Belongs to the ADIP family.</text>
</comment>
<keyword evidence="6" id="KW-0965">Cell junction</keyword>
<dbReference type="InterPro" id="IPR021622">
    <property type="entry name" value="Afadin/alpha-actinin-bd"/>
</dbReference>